<dbReference type="CDD" id="cd01726">
    <property type="entry name" value="LSm6"/>
    <property type="match status" value="1"/>
</dbReference>
<gene>
    <name evidence="13" type="primary">LSM6B</name>
    <name evidence="13" type="ORF">CVIRNUC_010274</name>
</gene>
<dbReference type="EMBL" id="CAUYUE010000016">
    <property type="protein sequence ID" value="CAK0787058.1"/>
    <property type="molecule type" value="Genomic_DNA"/>
</dbReference>
<dbReference type="InterPro" id="IPR001163">
    <property type="entry name" value="Sm_dom_euk/arc"/>
</dbReference>
<dbReference type="AlphaFoldDB" id="A0AAV1IIE7"/>
<evidence type="ECO:0000313" key="13">
    <source>
        <dbReference type="EMBL" id="CAK0787058.1"/>
    </source>
</evidence>
<dbReference type="Proteomes" id="UP001314263">
    <property type="component" value="Unassembled WGS sequence"/>
</dbReference>
<proteinExistence type="inferred from homology"/>
<keyword evidence="5 11" id="KW-0507">mRNA processing</keyword>
<dbReference type="Pfam" id="PF01423">
    <property type="entry name" value="LSM"/>
    <property type="match status" value="1"/>
</dbReference>
<evidence type="ECO:0000256" key="5">
    <source>
        <dbReference type="ARBA" id="ARBA00022664"/>
    </source>
</evidence>
<dbReference type="PANTHER" id="PTHR11021:SF1">
    <property type="entry name" value="U6 SNRNA-ASSOCIATED SM-LIKE PROTEIN LSM6"/>
    <property type="match status" value="1"/>
</dbReference>
<comment type="subcellular location">
    <subcellularLocation>
        <location evidence="1">Cytoplasm</location>
    </subcellularLocation>
    <subcellularLocation>
        <location evidence="11">Nucleus</location>
    </subcellularLocation>
</comment>
<keyword evidence="11" id="KW-0539">Nucleus</keyword>
<dbReference type="GO" id="GO:0005730">
    <property type="term" value="C:nucleolus"/>
    <property type="evidence" value="ECO:0007669"/>
    <property type="project" value="TreeGrafter"/>
</dbReference>
<evidence type="ECO:0000256" key="8">
    <source>
        <dbReference type="ARBA" id="ARBA00022884"/>
    </source>
</evidence>
<dbReference type="GO" id="GO:0000932">
    <property type="term" value="C:P-body"/>
    <property type="evidence" value="ECO:0007669"/>
    <property type="project" value="TreeGrafter"/>
</dbReference>
<organism evidence="13 14">
    <name type="scientific">Coccomyxa viridis</name>
    <dbReference type="NCBI Taxonomy" id="1274662"/>
    <lineage>
        <taxon>Eukaryota</taxon>
        <taxon>Viridiplantae</taxon>
        <taxon>Chlorophyta</taxon>
        <taxon>core chlorophytes</taxon>
        <taxon>Trebouxiophyceae</taxon>
        <taxon>Trebouxiophyceae incertae sedis</taxon>
        <taxon>Coccomyxaceae</taxon>
        <taxon>Coccomyxa</taxon>
    </lineage>
</organism>
<dbReference type="GO" id="GO:0030490">
    <property type="term" value="P:maturation of SSU-rRNA"/>
    <property type="evidence" value="ECO:0007669"/>
    <property type="project" value="TreeGrafter"/>
</dbReference>
<reference evidence="13 14" key="1">
    <citation type="submission" date="2023-10" db="EMBL/GenBank/DDBJ databases">
        <authorList>
            <person name="Maclean D."/>
            <person name="Macfadyen A."/>
        </authorList>
    </citation>
    <scope>NUCLEOTIDE SEQUENCE [LARGE SCALE GENOMIC DNA]</scope>
</reference>
<evidence type="ECO:0000256" key="11">
    <source>
        <dbReference type="PIRNR" id="PIRNR006609"/>
    </source>
</evidence>
<dbReference type="InterPro" id="IPR010920">
    <property type="entry name" value="LSM_dom_sf"/>
</dbReference>
<dbReference type="SMART" id="SM00651">
    <property type="entry name" value="Sm"/>
    <property type="match status" value="1"/>
</dbReference>
<sequence length="109" mass="11628">MSDGADGSAGPKTPADFLRTIKGKPVVVKLNSGVDYRGNVYLQPPDKCHLHCATSDPRSGRAGILACLDGYMNIAMEATEEYVNGQLKSSFGDAFIRGNNVLYISSTKS</sequence>
<dbReference type="GO" id="GO:0000398">
    <property type="term" value="P:mRNA splicing, via spliceosome"/>
    <property type="evidence" value="ECO:0007669"/>
    <property type="project" value="InterPro"/>
</dbReference>
<dbReference type="GO" id="GO:0003723">
    <property type="term" value="F:RNA binding"/>
    <property type="evidence" value="ECO:0007669"/>
    <property type="project" value="UniProtKB-UniRule"/>
</dbReference>
<keyword evidence="6" id="KW-0819">tRNA processing</keyword>
<dbReference type="Gene3D" id="2.30.30.100">
    <property type="match status" value="1"/>
</dbReference>
<evidence type="ECO:0000256" key="4">
    <source>
        <dbReference type="ARBA" id="ARBA00022552"/>
    </source>
</evidence>
<dbReference type="PANTHER" id="PTHR11021">
    <property type="entry name" value="SMALL NUCLEAR RIBONUCLEOPROTEIN F SNRNP-F"/>
    <property type="match status" value="1"/>
</dbReference>
<protein>
    <submittedName>
        <fullName evidence="13">Sm-like protein LSM36B</fullName>
    </submittedName>
</protein>
<name>A0AAV1IIE7_9CHLO</name>
<feature type="domain" description="Sm" evidence="12">
    <location>
        <begin position="16"/>
        <end position="106"/>
    </location>
</feature>
<keyword evidence="9 11" id="KW-0508">mRNA splicing</keyword>
<evidence type="ECO:0000256" key="9">
    <source>
        <dbReference type="ARBA" id="ARBA00023187"/>
    </source>
</evidence>
<dbReference type="GO" id="GO:0005681">
    <property type="term" value="C:spliceosomal complex"/>
    <property type="evidence" value="ECO:0007669"/>
    <property type="project" value="UniProtKB-KW"/>
</dbReference>
<evidence type="ECO:0000256" key="10">
    <source>
        <dbReference type="ARBA" id="ARBA00023274"/>
    </source>
</evidence>
<keyword evidence="10 11" id="KW-0687">Ribonucleoprotein</keyword>
<keyword evidence="3" id="KW-0963">Cytoplasm</keyword>
<evidence type="ECO:0000256" key="6">
    <source>
        <dbReference type="ARBA" id="ARBA00022694"/>
    </source>
</evidence>
<dbReference type="GO" id="GO:0005688">
    <property type="term" value="C:U6 snRNP"/>
    <property type="evidence" value="ECO:0007669"/>
    <property type="project" value="TreeGrafter"/>
</dbReference>
<dbReference type="GO" id="GO:0005732">
    <property type="term" value="C:sno(s)RNA-containing ribonucleoprotein complex"/>
    <property type="evidence" value="ECO:0007669"/>
    <property type="project" value="TreeGrafter"/>
</dbReference>
<dbReference type="GO" id="GO:0008033">
    <property type="term" value="P:tRNA processing"/>
    <property type="evidence" value="ECO:0007669"/>
    <property type="project" value="UniProtKB-KW"/>
</dbReference>
<comment type="caution">
    <text evidence="13">The sequence shown here is derived from an EMBL/GenBank/DDBJ whole genome shotgun (WGS) entry which is preliminary data.</text>
</comment>
<accession>A0AAV1IIE7</accession>
<keyword evidence="8 11" id="KW-0694">RNA-binding</keyword>
<keyword evidence="7 11" id="KW-0747">Spliceosome</keyword>
<evidence type="ECO:0000256" key="7">
    <source>
        <dbReference type="ARBA" id="ARBA00022728"/>
    </source>
</evidence>
<evidence type="ECO:0000256" key="2">
    <source>
        <dbReference type="ARBA" id="ARBA00007927"/>
    </source>
</evidence>
<dbReference type="PIRSF" id="PIRSF006609">
    <property type="entry name" value="snRNP_SmF"/>
    <property type="match status" value="1"/>
</dbReference>
<keyword evidence="14" id="KW-1185">Reference proteome</keyword>
<evidence type="ECO:0000259" key="12">
    <source>
        <dbReference type="SMART" id="SM00651"/>
    </source>
</evidence>
<dbReference type="GO" id="GO:0046540">
    <property type="term" value="C:U4/U6 x U5 tri-snRNP complex"/>
    <property type="evidence" value="ECO:0007669"/>
    <property type="project" value="TreeGrafter"/>
</dbReference>
<dbReference type="InterPro" id="IPR016487">
    <property type="entry name" value="Lsm6/sSmF"/>
</dbReference>
<evidence type="ECO:0000256" key="3">
    <source>
        <dbReference type="ARBA" id="ARBA00022490"/>
    </source>
</evidence>
<keyword evidence="4" id="KW-0698">rRNA processing</keyword>
<evidence type="ECO:0000313" key="14">
    <source>
        <dbReference type="Proteomes" id="UP001314263"/>
    </source>
</evidence>
<comment type="similarity">
    <text evidence="2 11">Belongs to the snRNP Sm proteins family. SmF/LSm6 subfamily.</text>
</comment>
<evidence type="ECO:0000256" key="1">
    <source>
        <dbReference type="ARBA" id="ARBA00004496"/>
    </source>
</evidence>
<dbReference type="SUPFAM" id="SSF50182">
    <property type="entry name" value="Sm-like ribonucleoproteins"/>
    <property type="match status" value="1"/>
</dbReference>